<proteinExistence type="evidence at transcript level"/>
<protein>
    <submittedName>
        <fullName evidence="2">Effector protein OEC83</fullName>
    </submittedName>
</protein>
<sequence>MEPNQSGQDNTEVESGSPCANPKPRTSNTTEIDRNTIKTAARAGLSLK</sequence>
<reference evidence="2" key="1">
    <citation type="journal article" date="2014" name="Cell Host Microbe">
        <title>Convergent targeting of a common host protein-network by pathogen effectors from three kingdoms of life.</title>
        <authorList>
            <person name="Wessling R."/>
            <person name="Epple P.M."/>
            <person name="Altmann S."/>
            <person name="He Y."/>
            <person name="Yang L."/>
            <person name="McDonald N."/>
            <person name="Wiley K."/>
            <person name="Bader K.C."/>
            <person name="Glaesser C."/>
            <person name="Mukhtar M.S."/>
            <person name="Haigis S."/>
            <person name="Ghamsari L."/>
            <person name="Stephens A.E."/>
            <person name="Ecker J.R."/>
            <person name="Vidal M."/>
            <person name="Jones J.D.G."/>
            <person name="Mayer K.F.X."/>
            <person name="Ver Loren van Themaat E."/>
            <person name="Schulze-Lefert P."/>
            <person name="Dangl J.L."/>
            <person name="Panstruga R."/>
            <person name="Braun P."/>
        </authorList>
    </citation>
    <scope>NUCLEOTIDE SEQUENCE</scope>
</reference>
<dbReference type="EMBL" id="KM220878">
    <property type="protein sequence ID" value="AIN81221.1"/>
    <property type="molecule type" value="mRNA"/>
</dbReference>
<evidence type="ECO:0000313" key="2">
    <source>
        <dbReference type="EMBL" id="AIN81221.1"/>
    </source>
</evidence>
<organism evidence="2">
    <name type="scientific">Golovinomyces orontii</name>
    <dbReference type="NCBI Taxonomy" id="62715"/>
    <lineage>
        <taxon>Eukaryota</taxon>
        <taxon>Fungi</taxon>
        <taxon>Dikarya</taxon>
        <taxon>Ascomycota</taxon>
        <taxon>Pezizomycotina</taxon>
        <taxon>Leotiomycetes</taxon>
        <taxon>Erysiphales</taxon>
        <taxon>Erysiphaceae</taxon>
        <taxon>Golovinomyces</taxon>
    </lineage>
</organism>
<feature type="compositionally biased region" description="Polar residues" evidence="1">
    <location>
        <begin position="1"/>
        <end position="14"/>
    </location>
</feature>
<name>A0A088QU02_9PEZI</name>
<dbReference type="AlphaFoldDB" id="A0A088QU02"/>
<evidence type="ECO:0000256" key="1">
    <source>
        <dbReference type="SAM" id="MobiDB-lite"/>
    </source>
</evidence>
<accession>A0A088QU02</accession>
<feature type="non-terminal residue" evidence="2">
    <location>
        <position position="1"/>
    </location>
</feature>
<feature type="region of interest" description="Disordered" evidence="1">
    <location>
        <begin position="1"/>
        <end position="37"/>
    </location>
</feature>
<gene>
    <name evidence="2" type="primary">OEC83</name>
</gene>